<keyword evidence="2" id="KW-0472">Membrane</keyword>
<keyword evidence="2" id="KW-0812">Transmembrane</keyword>
<reference evidence="3" key="1">
    <citation type="submission" date="2023-11" db="EMBL/GenBank/DDBJ databases">
        <authorList>
            <person name="De Vega J J."/>
            <person name="De Vega J J."/>
        </authorList>
    </citation>
    <scope>NUCLEOTIDE SEQUENCE</scope>
</reference>
<name>A0AAD2HK82_9AGAR</name>
<evidence type="ECO:0000256" key="1">
    <source>
        <dbReference type="SAM" id="MobiDB-lite"/>
    </source>
</evidence>
<keyword evidence="4" id="KW-1185">Reference proteome</keyword>
<feature type="region of interest" description="Disordered" evidence="1">
    <location>
        <begin position="192"/>
        <end position="218"/>
    </location>
</feature>
<accession>A0AAD2HK82</accession>
<comment type="caution">
    <text evidence="3">The sequence shown here is derived from an EMBL/GenBank/DDBJ whole genome shotgun (WGS) entry which is preliminary data.</text>
</comment>
<evidence type="ECO:0000313" key="3">
    <source>
        <dbReference type="EMBL" id="CAK5276556.1"/>
    </source>
</evidence>
<evidence type="ECO:0000313" key="4">
    <source>
        <dbReference type="Proteomes" id="UP001295794"/>
    </source>
</evidence>
<feature type="transmembrane region" description="Helical" evidence="2">
    <location>
        <begin position="82"/>
        <end position="104"/>
    </location>
</feature>
<sequence>MCSEPIANLANVMQVVAGNTDCLTTTVSALSPPASTSQAVSSSVVPTSLSSSSPSPSKSDATAVSTTSATLARASARSGPSIGAVVAIILAVSAIFLVGLALFWRSHRTWMKQMAEANADQERPPSEKPQGRFLGAVLGRAEGPSPLRSLTLFRSLGMMLILASSAYREETPPPPITPPKSWFVGTRAAISPGASSSDGRGQQDFTPDSGDGPHDKLRITIPPQTRRFVVSNAATPVVHTDGGVRLLVSERDLPPVYYKYS</sequence>
<dbReference type="EMBL" id="CAVNYO010000409">
    <property type="protein sequence ID" value="CAK5276556.1"/>
    <property type="molecule type" value="Genomic_DNA"/>
</dbReference>
<evidence type="ECO:0000256" key="2">
    <source>
        <dbReference type="SAM" id="Phobius"/>
    </source>
</evidence>
<dbReference type="Proteomes" id="UP001295794">
    <property type="component" value="Unassembled WGS sequence"/>
</dbReference>
<dbReference type="AlphaFoldDB" id="A0AAD2HK82"/>
<keyword evidence="2" id="KW-1133">Transmembrane helix</keyword>
<proteinExistence type="predicted"/>
<gene>
    <name evidence="3" type="ORF">MYCIT1_LOCUS24915</name>
</gene>
<organism evidence="3 4">
    <name type="scientific">Mycena citricolor</name>
    <dbReference type="NCBI Taxonomy" id="2018698"/>
    <lineage>
        <taxon>Eukaryota</taxon>
        <taxon>Fungi</taxon>
        <taxon>Dikarya</taxon>
        <taxon>Basidiomycota</taxon>
        <taxon>Agaricomycotina</taxon>
        <taxon>Agaricomycetes</taxon>
        <taxon>Agaricomycetidae</taxon>
        <taxon>Agaricales</taxon>
        <taxon>Marasmiineae</taxon>
        <taxon>Mycenaceae</taxon>
        <taxon>Mycena</taxon>
    </lineage>
</organism>
<feature type="compositionally biased region" description="Polar residues" evidence="1">
    <location>
        <begin position="193"/>
        <end position="206"/>
    </location>
</feature>
<protein>
    <submittedName>
        <fullName evidence="3">Uncharacterized protein</fullName>
    </submittedName>
</protein>